<feature type="transmembrane region" description="Helical" evidence="8">
    <location>
        <begin position="32"/>
        <end position="54"/>
    </location>
</feature>
<evidence type="ECO:0000313" key="11">
    <source>
        <dbReference type="Proteomes" id="UP000002139"/>
    </source>
</evidence>
<dbReference type="SUPFAM" id="SSF47384">
    <property type="entry name" value="Homodimeric domain of signal transducing histidine kinase"/>
    <property type="match status" value="1"/>
</dbReference>
<dbReference type="InterPro" id="IPR003594">
    <property type="entry name" value="HATPase_dom"/>
</dbReference>
<keyword evidence="8" id="KW-0472">Membrane</keyword>
<dbReference type="Pfam" id="PF00512">
    <property type="entry name" value="HisKA"/>
    <property type="match status" value="1"/>
</dbReference>
<keyword evidence="8" id="KW-0812">Transmembrane</keyword>
<dbReference type="PANTHER" id="PTHR43547:SF2">
    <property type="entry name" value="HYBRID SIGNAL TRANSDUCTION HISTIDINE KINASE C"/>
    <property type="match status" value="1"/>
</dbReference>
<evidence type="ECO:0000256" key="4">
    <source>
        <dbReference type="ARBA" id="ARBA00022679"/>
    </source>
</evidence>
<dbReference type="PROSITE" id="PS50109">
    <property type="entry name" value="HIS_KIN"/>
    <property type="match status" value="1"/>
</dbReference>
<dbReference type="EC" id="2.7.13.3" evidence="2"/>
<dbReference type="AlphaFoldDB" id="A9FAQ8"/>
<dbReference type="SMART" id="SM00388">
    <property type="entry name" value="HisKA"/>
    <property type="match status" value="1"/>
</dbReference>
<reference evidence="10 11" key="1">
    <citation type="journal article" date="2007" name="Nat. Biotechnol.">
        <title>Complete genome sequence of the myxobacterium Sorangium cellulosum.</title>
        <authorList>
            <person name="Schneiker S."/>
            <person name="Perlova O."/>
            <person name="Kaiser O."/>
            <person name="Gerth K."/>
            <person name="Alici A."/>
            <person name="Altmeyer M.O."/>
            <person name="Bartels D."/>
            <person name="Bekel T."/>
            <person name="Beyer S."/>
            <person name="Bode E."/>
            <person name="Bode H.B."/>
            <person name="Bolten C.J."/>
            <person name="Choudhuri J.V."/>
            <person name="Doss S."/>
            <person name="Elnakady Y.A."/>
            <person name="Frank B."/>
            <person name="Gaigalat L."/>
            <person name="Goesmann A."/>
            <person name="Groeger C."/>
            <person name="Gross F."/>
            <person name="Jelsbak L."/>
            <person name="Jelsbak L."/>
            <person name="Kalinowski J."/>
            <person name="Kegler C."/>
            <person name="Knauber T."/>
            <person name="Konietzny S."/>
            <person name="Kopp M."/>
            <person name="Krause L."/>
            <person name="Krug D."/>
            <person name="Linke B."/>
            <person name="Mahmud T."/>
            <person name="Martinez-Arias R."/>
            <person name="McHardy A.C."/>
            <person name="Merai M."/>
            <person name="Meyer F."/>
            <person name="Mormann S."/>
            <person name="Munoz-Dorado J."/>
            <person name="Perez J."/>
            <person name="Pradella S."/>
            <person name="Rachid S."/>
            <person name="Raddatz G."/>
            <person name="Rosenau F."/>
            <person name="Rueckert C."/>
            <person name="Sasse F."/>
            <person name="Scharfe M."/>
            <person name="Schuster S.C."/>
            <person name="Suen G."/>
            <person name="Treuner-Lange A."/>
            <person name="Velicer G.J."/>
            <person name="Vorholter F.-J."/>
            <person name="Weissman K.J."/>
            <person name="Welch R.D."/>
            <person name="Wenzel S.C."/>
            <person name="Whitworth D.E."/>
            <person name="Wilhelm S."/>
            <person name="Wittmann C."/>
            <person name="Bloecker H."/>
            <person name="Puehler A."/>
            <person name="Mueller R."/>
        </authorList>
    </citation>
    <scope>NUCLEOTIDE SEQUENCE [LARGE SCALE GENOMIC DNA]</scope>
    <source>
        <strain evidence="11">So ce56</strain>
    </source>
</reference>
<keyword evidence="4 10" id="KW-0808">Transferase</keyword>
<evidence type="ECO:0000313" key="10">
    <source>
        <dbReference type="EMBL" id="CAN97930.1"/>
    </source>
</evidence>
<evidence type="ECO:0000256" key="2">
    <source>
        <dbReference type="ARBA" id="ARBA00012438"/>
    </source>
</evidence>
<accession>A9FAQ8</accession>
<dbReference type="Gene3D" id="1.10.287.130">
    <property type="match status" value="1"/>
</dbReference>
<dbReference type="KEGG" id="scl:sce7761"/>
<dbReference type="STRING" id="448385.sce7761"/>
<evidence type="ECO:0000256" key="8">
    <source>
        <dbReference type="SAM" id="Phobius"/>
    </source>
</evidence>
<dbReference type="SMART" id="SM00387">
    <property type="entry name" value="HATPase_c"/>
    <property type="match status" value="1"/>
</dbReference>
<feature type="domain" description="Histidine kinase" evidence="9">
    <location>
        <begin position="298"/>
        <end position="512"/>
    </location>
</feature>
<dbReference type="OrthoDB" id="9770955at2"/>
<feature type="transmembrane region" description="Helical" evidence="8">
    <location>
        <begin position="214"/>
        <end position="236"/>
    </location>
</feature>
<dbReference type="eggNOG" id="COG2205">
    <property type="taxonomic scope" value="Bacteria"/>
</dbReference>
<dbReference type="InterPro" id="IPR036097">
    <property type="entry name" value="HisK_dim/P_sf"/>
</dbReference>
<feature type="region of interest" description="Disordered" evidence="7">
    <location>
        <begin position="1"/>
        <end position="23"/>
    </location>
</feature>
<name>A9FAQ8_SORC5</name>
<dbReference type="HOGENOM" id="CLU_531976_0_0_7"/>
<evidence type="ECO:0000256" key="3">
    <source>
        <dbReference type="ARBA" id="ARBA00022553"/>
    </source>
</evidence>
<dbReference type="Gene3D" id="3.30.565.10">
    <property type="entry name" value="Histidine kinase-like ATPase, C-terminal domain"/>
    <property type="match status" value="1"/>
</dbReference>
<dbReference type="InterPro" id="IPR036890">
    <property type="entry name" value="HATPase_C_sf"/>
</dbReference>
<dbReference type="Pfam" id="PF02518">
    <property type="entry name" value="HATPase_c"/>
    <property type="match status" value="1"/>
</dbReference>
<sequence>MPRWSQRAQHAGSPPSGGGNGSPGRMSIGRRLSLLVLSQLILAALGITMSIVALKRLAIETSYLRHYVFQPFVVISGGIESSNALYTLLARPPSDVAVEVREPMARLRSFIDRYQREWLTATSTLPEAIHLRAALARAGELALLEEEREAADTIAAAVAHIERTTGLAGPTPAAPHVRHADVENLSGALVRLHKINLRYMEVAYDAFDRIRRRIFLVFMTVGLGGVTAASLFGLAVRRAIAPRIHRMVTAVRCFRELGVYEPLEDRGDDELAVLAHTLNTSFKAIAERDKDRDRFLAVAAHELKTPLTTMKGFAQVALTHRNDTAIRERALAIIDRQATRLGRLVQDLLWSARISGGELPFRPEAIDVEELARRVIGEFELVAKDHSIRLVPRGDAHLLGDPELVEQALWSLLVQAVSIALEHDPVLVTIDADAAARVLITVEVRGGKDLPEDLEKLLEPFAVVAFEGRRGEPRSTGVGLHLVQGIARLHGARFWIERRPGDLMVFSLELRR</sequence>
<dbReference type="FunFam" id="1.10.287.130:FF:000001">
    <property type="entry name" value="Two-component sensor histidine kinase"/>
    <property type="match status" value="1"/>
</dbReference>
<protein>
    <recommendedName>
        <fullName evidence="2">histidine kinase</fullName>
        <ecNumber evidence="2">2.7.13.3</ecNumber>
    </recommendedName>
</protein>
<dbReference type="InterPro" id="IPR005467">
    <property type="entry name" value="His_kinase_dom"/>
</dbReference>
<keyword evidence="3" id="KW-0597">Phosphoprotein</keyword>
<dbReference type="GO" id="GO:0000155">
    <property type="term" value="F:phosphorelay sensor kinase activity"/>
    <property type="evidence" value="ECO:0007669"/>
    <property type="project" value="InterPro"/>
</dbReference>
<evidence type="ECO:0000256" key="6">
    <source>
        <dbReference type="ARBA" id="ARBA00023012"/>
    </source>
</evidence>
<gene>
    <name evidence="10" type="ordered locus">sce7761</name>
</gene>
<dbReference type="EMBL" id="AM746676">
    <property type="protein sequence ID" value="CAN97930.1"/>
    <property type="molecule type" value="Genomic_DNA"/>
</dbReference>
<evidence type="ECO:0000256" key="1">
    <source>
        <dbReference type="ARBA" id="ARBA00000085"/>
    </source>
</evidence>
<dbReference type="SUPFAM" id="SSF55874">
    <property type="entry name" value="ATPase domain of HSP90 chaperone/DNA topoisomerase II/histidine kinase"/>
    <property type="match status" value="1"/>
</dbReference>
<evidence type="ECO:0000259" key="9">
    <source>
        <dbReference type="PROSITE" id="PS50109"/>
    </source>
</evidence>
<dbReference type="CDD" id="cd00082">
    <property type="entry name" value="HisKA"/>
    <property type="match status" value="1"/>
</dbReference>
<organism evidence="10 11">
    <name type="scientific">Sorangium cellulosum (strain So ce56)</name>
    <name type="common">Polyangium cellulosum (strain So ce56)</name>
    <dbReference type="NCBI Taxonomy" id="448385"/>
    <lineage>
        <taxon>Bacteria</taxon>
        <taxon>Pseudomonadati</taxon>
        <taxon>Myxococcota</taxon>
        <taxon>Polyangia</taxon>
        <taxon>Polyangiales</taxon>
        <taxon>Polyangiaceae</taxon>
        <taxon>Sorangium</taxon>
    </lineage>
</organism>
<keyword evidence="6" id="KW-0902">Two-component regulatory system</keyword>
<comment type="catalytic activity">
    <reaction evidence="1">
        <text>ATP + protein L-histidine = ADP + protein N-phospho-L-histidine.</text>
        <dbReference type="EC" id="2.7.13.3"/>
    </reaction>
</comment>
<keyword evidence="11" id="KW-1185">Reference proteome</keyword>
<proteinExistence type="predicted"/>
<evidence type="ECO:0000256" key="7">
    <source>
        <dbReference type="SAM" id="MobiDB-lite"/>
    </source>
</evidence>
<dbReference type="PANTHER" id="PTHR43547">
    <property type="entry name" value="TWO-COMPONENT HISTIDINE KINASE"/>
    <property type="match status" value="1"/>
</dbReference>
<dbReference type="Proteomes" id="UP000002139">
    <property type="component" value="Chromosome"/>
</dbReference>
<dbReference type="InterPro" id="IPR003661">
    <property type="entry name" value="HisK_dim/P_dom"/>
</dbReference>
<evidence type="ECO:0000256" key="5">
    <source>
        <dbReference type="ARBA" id="ARBA00022777"/>
    </source>
</evidence>
<dbReference type="BioCyc" id="SCEL448385:SCE_RS39740-MONOMER"/>
<keyword evidence="5 10" id="KW-0418">Kinase</keyword>
<keyword evidence="8" id="KW-1133">Transmembrane helix</keyword>